<feature type="domain" description="Retropepsin-like aspartic endopeptidase" evidence="2">
    <location>
        <begin position="171"/>
        <end position="292"/>
    </location>
</feature>
<evidence type="ECO:0000259" key="2">
    <source>
        <dbReference type="Pfam" id="PF05618"/>
    </source>
</evidence>
<dbReference type="AlphaFoldDB" id="A0A3N2DZI0"/>
<feature type="signal peptide" evidence="1">
    <location>
        <begin position="1"/>
        <end position="20"/>
    </location>
</feature>
<evidence type="ECO:0000313" key="4">
    <source>
        <dbReference type="Proteomes" id="UP000275394"/>
    </source>
</evidence>
<keyword evidence="4" id="KW-1185">Reference proteome</keyword>
<comment type="caution">
    <text evidence="3">The sequence shown here is derived from an EMBL/GenBank/DDBJ whole genome shotgun (WGS) entry which is preliminary data.</text>
</comment>
<dbReference type="SUPFAM" id="SSF50630">
    <property type="entry name" value="Acid proteases"/>
    <property type="match status" value="2"/>
</dbReference>
<dbReference type="PANTHER" id="PTHR38037">
    <property type="entry name" value="ZN_PROTEASE DOMAIN-CONTAINING PROTEIN"/>
    <property type="match status" value="1"/>
</dbReference>
<dbReference type="Gene3D" id="2.40.70.10">
    <property type="entry name" value="Acid Proteases"/>
    <property type="match status" value="2"/>
</dbReference>
<dbReference type="InterPro" id="IPR021109">
    <property type="entry name" value="Peptidase_aspartic_dom_sf"/>
</dbReference>
<reference evidence="3 4" key="1">
    <citation type="submission" date="2018-11" db="EMBL/GenBank/DDBJ databases">
        <title>Genomic Encyclopedia of Type Strains, Phase IV (KMG-IV): sequencing the most valuable type-strain genomes for metagenomic binning, comparative biology and taxonomic classification.</title>
        <authorList>
            <person name="Goeker M."/>
        </authorList>
    </citation>
    <scope>NUCLEOTIDE SEQUENCE [LARGE SCALE GENOMIC DNA]</scope>
    <source>
        <strain evidence="3 4">DSM 100316</strain>
    </source>
</reference>
<dbReference type="RefSeq" id="WP_123711202.1">
    <property type="nucleotide sequence ID" value="NZ_RKHR01000003.1"/>
</dbReference>
<dbReference type="InterPro" id="IPR008503">
    <property type="entry name" value="Asp_endopeptidase"/>
</dbReference>
<dbReference type="Pfam" id="PF05618">
    <property type="entry name" value="Zn_protease"/>
    <property type="match status" value="2"/>
</dbReference>
<dbReference type="OrthoDB" id="5819749at2"/>
<evidence type="ECO:0000256" key="1">
    <source>
        <dbReference type="SAM" id="SignalP"/>
    </source>
</evidence>
<name>A0A3N2DZI0_9GAMM</name>
<sequence length="294" mass="32822">MPLPRLMILFSLLCSHFTYAGPAEQTVSKPVIGSTANFLVDGHTVFRARIDTGASRTSINASDIKVIDGAAKMRDNVGKEVEFTIINAKGKESRQRARIQKVILIKTPQGRESRYLVPLQLTWNGVTSSVDANLRDRSNMNYKLLIGRDWLDSNAVVDVNPKRTIGEISNFLIENDLEFEARIDTGAASTSINAHNIRISNESPSMLDNIGKKISFDLINADGHSITVHTTIAKVVDITNALGTEYRYKVPLKIKWQGETEILNINLRDRSKLTYMLLIGRDWIGRNVIVDVND</sequence>
<evidence type="ECO:0000313" key="3">
    <source>
        <dbReference type="EMBL" id="ROS05283.1"/>
    </source>
</evidence>
<feature type="chain" id="PRO_5018025041" description="Retropepsin-like aspartic endopeptidase domain-containing protein" evidence="1">
    <location>
        <begin position="21"/>
        <end position="294"/>
    </location>
</feature>
<feature type="domain" description="Retropepsin-like aspartic endopeptidase" evidence="2">
    <location>
        <begin position="39"/>
        <end position="164"/>
    </location>
</feature>
<accession>A0A3N2DZI0</accession>
<proteinExistence type="predicted"/>
<dbReference type="PANTHER" id="PTHR38037:SF2">
    <property type="entry name" value="ATP-DEPENDENT ZINC PROTEASE DOMAIN-CONTAINING PROTEIN-RELATED"/>
    <property type="match status" value="1"/>
</dbReference>
<protein>
    <recommendedName>
        <fullName evidence="2">Retropepsin-like aspartic endopeptidase domain-containing protein</fullName>
    </recommendedName>
</protein>
<keyword evidence="1" id="KW-0732">Signal</keyword>
<organism evidence="3 4">
    <name type="scientific">Sinobacterium caligoides</name>
    <dbReference type="NCBI Taxonomy" id="933926"/>
    <lineage>
        <taxon>Bacteria</taxon>
        <taxon>Pseudomonadati</taxon>
        <taxon>Pseudomonadota</taxon>
        <taxon>Gammaproteobacteria</taxon>
        <taxon>Cellvibrionales</taxon>
        <taxon>Spongiibacteraceae</taxon>
        <taxon>Sinobacterium</taxon>
    </lineage>
</organism>
<gene>
    <name evidence="3" type="ORF">EDC56_0813</name>
</gene>
<dbReference type="EMBL" id="RKHR01000003">
    <property type="protein sequence ID" value="ROS05283.1"/>
    <property type="molecule type" value="Genomic_DNA"/>
</dbReference>
<dbReference type="Proteomes" id="UP000275394">
    <property type="component" value="Unassembled WGS sequence"/>
</dbReference>